<name>A0A9K3I4G0_HELAN</name>
<reference evidence="1" key="2">
    <citation type="submission" date="2020-06" db="EMBL/GenBank/DDBJ databases">
        <title>Helianthus annuus Genome sequencing and assembly Release 2.</title>
        <authorList>
            <person name="Gouzy J."/>
            <person name="Langlade N."/>
            <person name="Munos S."/>
        </authorList>
    </citation>
    <scope>NUCLEOTIDE SEQUENCE</scope>
    <source>
        <tissue evidence="1">Leaves</tissue>
    </source>
</reference>
<gene>
    <name evidence="1" type="ORF">HanXRQr2_Chr09g0381201</name>
</gene>
<evidence type="ECO:0000313" key="1">
    <source>
        <dbReference type="EMBL" id="KAF5790269.1"/>
    </source>
</evidence>
<organism evidence="1 2">
    <name type="scientific">Helianthus annuus</name>
    <name type="common">Common sunflower</name>
    <dbReference type="NCBI Taxonomy" id="4232"/>
    <lineage>
        <taxon>Eukaryota</taxon>
        <taxon>Viridiplantae</taxon>
        <taxon>Streptophyta</taxon>
        <taxon>Embryophyta</taxon>
        <taxon>Tracheophyta</taxon>
        <taxon>Spermatophyta</taxon>
        <taxon>Magnoliopsida</taxon>
        <taxon>eudicotyledons</taxon>
        <taxon>Gunneridae</taxon>
        <taxon>Pentapetalae</taxon>
        <taxon>asterids</taxon>
        <taxon>campanulids</taxon>
        <taxon>Asterales</taxon>
        <taxon>Asteraceae</taxon>
        <taxon>Asteroideae</taxon>
        <taxon>Heliantheae alliance</taxon>
        <taxon>Heliantheae</taxon>
        <taxon>Helianthus</taxon>
    </lineage>
</organism>
<sequence length="57" mass="6457">MTVKTGSEPVPVTPKVGTELVLKIFRFRKFDTGTQYHLLIVDHGFHTNNIITIQLFG</sequence>
<dbReference type="AlphaFoldDB" id="A0A9K3I4G0"/>
<dbReference type="Gramene" id="mRNA:HanXRQr2_Chr09g0381201">
    <property type="protein sequence ID" value="CDS:HanXRQr2_Chr09g0381201.1"/>
    <property type="gene ID" value="HanXRQr2_Chr09g0381201"/>
</dbReference>
<dbReference type="EMBL" id="MNCJ02000324">
    <property type="protein sequence ID" value="KAF5790269.1"/>
    <property type="molecule type" value="Genomic_DNA"/>
</dbReference>
<dbReference type="Proteomes" id="UP000215914">
    <property type="component" value="Unassembled WGS sequence"/>
</dbReference>
<reference evidence="1" key="1">
    <citation type="journal article" date="2017" name="Nature">
        <title>The sunflower genome provides insights into oil metabolism, flowering and Asterid evolution.</title>
        <authorList>
            <person name="Badouin H."/>
            <person name="Gouzy J."/>
            <person name="Grassa C.J."/>
            <person name="Murat F."/>
            <person name="Staton S.E."/>
            <person name="Cottret L."/>
            <person name="Lelandais-Briere C."/>
            <person name="Owens G.L."/>
            <person name="Carrere S."/>
            <person name="Mayjonade B."/>
            <person name="Legrand L."/>
            <person name="Gill N."/>
            <person name="Kane N.C."/>
            <person name="Bowers J.E."/>
            <person name="Hubner S."/>
            <person name="Bellec A."/>
            <person name="Berard A."/>
            <person name="Berges H."/>
            <person name="Blanchet N."/>
            <person name="Boniface M.C."/>
            <person name="Brunel D."/>
            <person name="Catrice O."/>
            <person name="Chaidir N."/>
            <person name="Claudel C."/>
            <person name="Donnadieu C."/>
            <person name="Faraut T."/>
            <person name="Fievet G."/>
            <person name="Helmstetter N."/>
            <person name="King M."/>
            <person name="Knapp S.J."/>
            <person name="Lai Z."/>
            <person name="Le Paslier M.C."/>
            <person name="Lippi Y."/>
            <person name="Lorenzon L."/>
            <person name="Mandel J.R."/>
            <person name="Marage G."/>
            <person name="Marchand G."/>
            <person name="Marquand E."/>
            <person name="Bret-Mestries E."/>
            <person name="Morien E."/>
            <person name="Nambeesan S."/>
            <person name="Nguyen T."/>
            <person name="Pegot-Espagnet P."/>
            <person name="Pouilly N."/>
            <person name="Raftis F."/>
            <person name="Sallet E."/>
            <person name="Schiex T."/>
            <person name="Thomas J."/>
            <person name="Vandecasteele C."/>
            <person name="Vares D."/>
            <person name="Vear F."/>
            <person name="Vautrin S."/>
            <person name="Crespi M."/>
            <person name="Mangin B."/>
            <person name="Burke J.M."/>
            <person name="Salse J."/>
            <person name="Munos S."/>
            <person name="Vincourt P."/>
            <person name="Rieseberg L.H."/>
            <person name="Langlade N.B."/>
        </authorList>
    </citation>
    <scope>NUCLEOTIDE SEQUENCE</scope>
    <source>
        <tissue evidence="1">Leaves</tissue>
    </source>
</reference>
<proteinExistence type="predicted"/>
<comment type="caution">
    <text evidence="1">The sequence shown here is derived from an EMBL/GenBank/DDBJ whole genome shotgun (WGS) entry which is preliminary data.</text>
</comment>
<evidence type="ECO:0000313" key="2">
    <source>
        <dbReference type="Proteomes" id="UP000215914"/>
    </source>
</evidence>
<keyword evidence="2" id="KW-1185">Reference proteome</keyword>
<protein>
    <submittedName>
        <fullName evidence="1">Uncharacterized protein</fullName>
    </submittedName>
</protein>
<accession>A0A9K3I4G0</accession>